<evidence type="ECO:0000313" key="3">
    <source>
        <dbReference type="Proteomes" id="UP001178461"/>
    </source>
</evidence>
<feature type="non-terminal residue" evidence="2">
    <location>
        <position position="128"/>
    </location>
</feature>
<gene>
    <name evidence="2" type="ORF">PODLI_1B020327</name>
</gene>
<dbReference type="Proteomes" id="UP001178461">
    <property type="component" value="Unassembled WGS sequence"/>
</dbReference>
<comment type="caution">
    <text evidence="2">The sequence shown here is derived from an EMBL/GenBank/DDBJ whole genome shotgun (WGS) entry which is preliminary data.</text>
</comment>
<feature type="region of interest" description="Disordered" evidence="1">
    <location>
        <begin position="106"/>
        <end position="128"/>
    </location>
</feature>
<name>A0AA35VQN6_9SAUR</name>
<dbReference type="EMBL" id="CANTUW010000361">
    <property type="protein sequence ID" value="CAI7935375.1"/>
    <property type="molecule type" value="Genomic_DNA"/>
</dbReference>
<reference evidence="2" key="1">
    <citation type="submission" date="2022-12" db="EMBL/GenBank/DDBJ databases">
        <authorList>
            <person name="Alioto T."/>
            <person name="Alioto T."/>
            <person name="Gomez Garrido J."/>
        </authorList>
    </citation>
    <scope>NUCLEOTIDE SEQUENCE</scope>
</reference>
<dbReference type="AlphaFoldDB" id="A0AA35VQN6"/>
<protein>
    <submittedName>
        <fullName evidence="2">Uncharacterized protein</fullName>
    </submittedName>
</protein>
<accession>A0AA35VQN6</accession>
<keyword evidence="3" id="KW-1185">Reference proteome</keyword>
<evidence type="ECO:0000313" key="2">
    <source>
        <dbReference type="EMBL" id="CAI7935375.1"/>
    </source>
</evidence>
<evidence type="ECO:0000256" key="1">
    <source>
        <dbReference type="SAM" id="MobiDB-lite"/>
    </source>
</evidence>
<organism evidence="2 3">
    <name type="scientific">Podarcis lilfordi</name>
    <name type="common">Lilford's wall lizard</name>
    <dbReference type="NCBI Taxonomy" id="74358"/>
    <lineage>
        <taxon>Eukaryota</taxon>
        <taxon>Metazoa</taxon>
        <taxon>Chordata</taxon>
        <taxon>Craniata</taxon>
        <taxon>Vertebrata</taxon>
        <taxon>Euteleostomi</taxon>
        <taxon>Lepidosauria</taxon>
        <taxon>Squamata</taxon>
        <taxon>Bifurcata</taxon>
        <taxon>Unidentata</taxon>
        <taxon>Episquamata</taxon>
        <taxon>Laterata</taxon>
        <taxon>Lacertibaenia</taxon>
        <taxon>Lacertidae</taxon>
        <taxon>Podarcis</taxon>
    </lineage>
</organism>
<proteinExistence type="predicted"/>
<sequence>MRRHPRCMADQSNVAGDKNAALAARMQLRVQCWSSAFCPSAVFGPFGGVHTSLGVRQSSRIIVIRRAGSSKCSGIVPEVSSVLRLQREPEQHRMEAFRLRPSSCGFSQQSFSKLQPRSNVWPSSRNKH</sequence>